<dbReference type="PANTHER" id="PTHR43459">
    <property type="entry name" value="ENOYL-COA HYDRATASE"/>
    <property type="match status" value="1"/>
</dbReference>
<gene>
    <name evidence="1" type="ORF">VSH64_10685</name>
</gene>
<evidence type="ECO:0000313" key="2">
    <source>
        <dbReference type="Proteomes" id="UP001330812"/>
    </source>
</evidence>
<reference evidence="1 2" key="1">
    <citation type="journal article" date="2015" name="Int. J. Syst. Evol. Microbiol.">
        <title>Amycolatopsis rhabdoformis sp. nov., an actinomycete isolated from a tropical forest soil.</title>
        <authorList>
            <person name="Souza W.R."/>
            <person name="Silva R.E."/>
            <person name="Goodfellow M."/>
            <person name="Busarakam K."/>
            <person name="Figueiro F.S."/>
            <person name="Ferreira D."/>
            <person name="Rodrigues-Filho E."/>
            <person name="Moraes L.A.B."/>
            <person name="Zucchi T.D."/>
        </authorList>
    </citation>
    <scope>NUCLEOTIDE SEQUENCE [LARGE SCALE GENOMIC DNA]</scope>
    <source>
        <strain evidence="1 2">NCIMB 14900</strain>
    </source>
</reference>
<dbReference type="RefSeq" id="WP_326835378.1">
    <property type="nucleotide sequence ID" value="NZ_CP142149.1"/>
</dbReference>
<dbReference type="CDD" id="cd06558">
    <property type="entry name" value="crotonase-like"/>
    <property type="match status" value="1"/>
</dbReference>
<sequence>MKTSEFENVGYEVRDHVAVVTLNRPDRRNAWDGAMAVEYRWALHHADTDPQVGVVLLTGAGDMFCVGADAGTLSDVDRTGGYVRARAELPPYPADAPAGMRHNHTYPLALSVPVIAAINGPCAGAGFVLACFADIRLAADNTKITPSFAGLGLPAEYGIGWILPRICGTQNAAEILMTNAVMTTAEAKELGFVRRSYPRETFPECAFEYARGIARHSSPASLAAIKRQLYVDAEADLDQAYLSSVSAMNAMVAGPDFRTGLRAMRAKQRPWFLGDPAAEA</sequence>
<keyword evidence="2" id="KW-1185">Reference proteome</keyword>
<name>A0ABZ1IEQ1_9PSEU</name>
<dbReference type="Gene3D" id="3.90.226.10">
    <property type="entry name" value="2-enoyl-CoA Hydratase, Chain A, domain 1"/>
    <property type="match status" value="1"/>
</dbReference>
<accession>A0ABZ1IEQ1</accession>
<dbReference type="Proteomes" id="UP001330812">
    <property type="component" value="Chromosome"/>
</dbReference>
<protein>
    <submittedName>
        <fullName evidence="1">Enoyl-CoA hydratase-related protein</fullName>
    </submittedName>
</protein>
<dbReference type="EMBL" id="CP142149">
    <property type="protein sequence ID" value="WSE32571.1"/>
    <property type="molecule type" value="Genomic_DNA"/>
</dbReference>
<dbReference type="SUPFAM" id="SSF52096">
    <property type="entry name" value="ClpP/crotonase"/>
    <property type="match status" value="1"/>
</dbReference>
<evidence type="ECO:0000313" key="1">
    <source>
        <dbReference type="EMBL" id="WSE32571.1"/>
    </source>
</evidence>
<dbReference type="Pfam" id="PF00378">
    <property type="entry name" value="ECH_1"/>
    <property type="match status" value="1"/>
</dbReference>
<organism evidence="1 2">
    <name type="scientific">Amycolatopsis rhabdoformis</name>
    <dbReference type="NCBI Taxonomy" id="1448059"/>
    <lineage>
        <taxon>Bacteria</taxon>
        <taxon>Bacillati</taxon>
        <taxon>Actinomycetota</taxon>
        <taxon>Actinomycetes</taxon>
        <taxon>Pseudonocardiales</taxon>
        <taxon>Pseudonocardiaceae</taxon>
        <taxon>Amycolatopsis</taxon>
    </lineage>
</organism>
<dbReference type="InterPro" id="IPR001753">
    <property type="entry name" value="Enoyl-CoA_hydra/iso"/>
</dbReference>
<dbReference type="PANTHER" id="PTHR43459:SF1">
    <property type="entry name" value="EG:BACN32G11.4 PROTEIN"/>
    <property type="match status" value="1"/>
</dbReference>
<proteinExistence type="predicted"/>
<dbReference type="InterPro" id="IPR029045">
    <property type="entry name" value="ClpP/crotonase-like_dom_sf"/>
</dbReference>